<dbReference type="RefSeq" id="WP_092170727.1">
    <property type="nucleotide sequence ID" value="NZ_FNZH01000002.1"/>
</dbReference>
<accession>A0A1H6W132</accession>
<dbReference type="STRING" id="1416801.SAMN05192553_102180"/>
<keyword evidence="1" id="KW-0808">Transferase</keyword>
<dbReference type="CDD" id="cd02440">
    <property type="entry name" value="AdoMet_MTases"/>
    <property type="match status" value="1"/>
</dbReference>
<reference evidence="2" key="1">
    <citation type="submission" date="2016-10" db="EMBL/GenBank/DDBJ databases">
        <authorList>
            <person name="Varghese N."/>
            <person name="Submissions S."/>
        </authorList>
    </citation>
    <scope>NUCLEOTIDE SEQUENCE [LARGE SCALE GENOMIC DNA]</scope>
    <source>
        <strain evidence="2">IBRC-M 10761</strain>
    </source>
</reference>
<keyword evidence="2" id="KW-1185">Reference proteome</keyword>
<protein>
    <submittedName>
        <fullName evidence="1">Methyltransferase domain-containing protein</fullName>
    </submittedName>
</protein>
<keyword evidence="1" id="KW-0489">Methyltransferase</keyword>
<dbReference type="SUPFAM" id="SSF53335">
    <property type="entry name" value="S-adenosyl-L-methionine-dependent methyltransferases"/>
    <property type="match status" value="1"/>
</dbReference>
<name>A0A1H6W132_9BACT</name>
<dbReference type="AlphaFoldDB" id="A0A1H6W132"/>
<dbReference type="OrthoDB" id="9797252at2"/>
<dbReference type="Gene3D" id="3.40.50.150">
    <property type="entry name" value="Vaccinia Virus protein VP39"/>
    <property type="match status" value="1"/>
</dbReference>
<organism evidence="1 2">
    <name type="scientific">Cyclobacterium xiamenense</name>
    <dbReference type="NCBI Taxonomy" id="1297121"/>
    <lineage>
        <taxon>Bacteria</taxon>
        <taxon>Pseudomonadati</taxon>
        <taxon>Bacteroidota</taxon>
        <taxon>Cytophagia</taxon>
        <taxon>Cytophagales</taxon>
        <taxon>Cyclobacteriaceae</taxon>
        <taxon>Cyclobacterium</taxon>
    </lineage>
</organism>
<dbReference type="Pfam" id="PF13489">
    <property type="entry name" value="Methyltransf_23"/>
    <property type="match status" value="1"/>
</dbReference>
<dbReference type="Proteomes" id="UP000199403">
    <property type="component" value="Unassembled WGS sequence"/>
</dbReference>
<evidence type="ECO:0000313" key="2">
    <source>
        <dbReference type="Proteomes" id="UP000199403"/>
    </source>
</evidence>
<dbReference type="GO" id="GO:0032259">
    <property type="term" value="P:methylation"/>
    <property type="evidence" value="ECO:0007669"/>
    <property type="project" value="UniProtKB-KW"/>
</dbReference>
<proteinExistence type="predicted"/>
<sequence>MAKKVDSKEVGLELGFLVFKFFLKSEYLHYGYFSDGLEADVAQLNEAQKRYNELIFSCIPEGVKTILDVGCGSGKMAEELIHRGYTVDCVSPSASLNKIAEELLSGKGKVYTSKFETYESSDKYDLIMFNESFQYIPIDESILRALSFLNKGGYILLADFFRRPIPGKHPIGGGHEWTEWERKLPTFDVDILLEKDITEETSKTIEVVNQFTNEVVHPVWKAGFLLAEDRFPLLMKLVKWKYRKKLAKMENKHFTNQRNGANFATYKKYVLCLLQAKT</sequence>
<dbReference type="GO" id="GO:0008168">
    <property type="term" value="F:methyltransferase activity"/>
    <property type="evidence" value="ECO:0007669"/>
    <property type="project" value="UniProtKB-KW"/>
</dbReference>
<dbReference type="EMBL" id="FNZH01000002">
    <property type="protein sequence ID" value="SEJ05985.1"/>
    <property type="molecule type" value="Genomic_DNA"/>
</dbReference>
<gene>
    <name evidence="1" type="ORF">SAMN05192553_102180</name>
</gene>
<dbReference type="InterPro" id="IPR029063">
    <property type="entry name" value="SAM-dependent_MTases_sf"/>
</dbReference>
<evidence type="ECO:0000313" key="1">
    <source>
        <dbReference type="EMBL" id="SEJ05985.1"/>
    </source>
</evidence>